<accession>A0A034W9P8</accession>
<evidence type="ECO:0000313" key="2">
    <source>
        <dbReference type="EMBL" id="JAC52271.1"/>
    </source>
</evidence>
<dbReference type="AlphaFoldDB" id="A0A034W9P8"/>
<name>A0A034W9P8_BACDO</name>
<organism evidence="2">
    <name type="scientific">Bactrocera dorsalis</name>
    <name type="common">Oriental fruit fly</name>
    <name type="synonym">Dacus dorsalis</name>
    <dbReference type="NCBI Taxonomy" id="27457"/>
    <lineage>
        <taxon>Eukaryota</taxon>
        <taxon>Metazoa</taxon>
        <taxon>Ecdysozoa</taxon>
        <taxon>Arthropoda</taxon>
        <taxon>Hexapoda</taxon>
        <taxon>Insecta</taxon>
        <taxon>Pterygota</taxon>
        <taxon>Neoptera</taxon>
        <taxon>Endopterygota</taxon>
        <taxon>Diptera</taxon>
        <taxon>Brachycera</taxon>
        <taxon>Muscomorpha</taxon>
        <taxon>Tephritoidea</taxon>
        <taxon>Tephritidae</taxon>
        <taxon>Bactrocera</taxon>
        <taxon>Bactrocera</taxon>
    </lineage>
</organism>
<feature type="region of interest" description="Disordered" evidence="1">
    <location>
        <begin position="63"/>
        <end position="88"/>
    </location>
</feature>
<evidence type="ECO:0000256" key="1">
    <source>
        <dbReference type="SAM" id="MobiDB-lite"/>
    </source>
</evidence>
<feature type="compositionally biased region" description="Low complexity" evidence="1">
    <location>
        <begin position="65"/>
        <end position="79"/>
    </location>
</feature>
<proteinExistence type="predicted"/>
<protein>
    <submittedName>
        <fullName evidence="2">Uncharacterized protein</fullName>
    </submittedName>
</protein>
<dbReference type="EMBL" id="GAKP01006681">
    <property type="protein sequence ID" value="JAC52271.1"/>
    <property type="molecule type" value="Transcribed_RNA"/>
</dbReference>
<reference evidence="2" key="1">
    <citation type="journal article" date="2014" name="BMC Genomics">
        <title>Characterizing the developmental transcriptome of the oriental fruit fly, Bactrocera dorsalis (Diptera: Tephritidae) through comparative genomic analysis with Drosophila melanogaster utilizing modENCODE datasets.</title>
        <authorList>
            <person name="Geib S.M."/>
            <person name="Calla B."/>
            <person name="Hall B."/>
            <person name="Hou S."/>
            <person name="Manoukis N.C."/>
        </authorList>
    </citation>
    <scope>NUCLEOTIDE SEQUENCE</scope>
    <source>
        <strain evidence="2">Punador</strain>
    </source>
</reference>
<sequence length="139" mass="15203">MPVTNIEMPTITPLSLTSPKLNIAKPENIIAGVKCNSDLSSNVGRRVPNALHFIMETTISEDAETTIQDSPDSSSTTTQLQEAHSASPTVCTTAATMATNKFTRKRQRLYNSYSFINSGNSTNSNDFISKTDYFKAFSK</sequence>